<accession>A0A195FUE3</accession>
<dbReference type="STRING" id="34720.A0A195FUE3"/>
<gene>
    <name evidence="1" type="ORF">ALC56_01647</name>
</gene>
<dbReference type="GO" id="GO:0003676">
    <property type="term" value="F:nucleic acid binding"/>
    <property type="evidence" value="ECO:0007669"/>
    <property type="project" value="InterPro"/>
</dbReference>
<organism evidence="1 2">
    <name type="scientific">Trachymyrmex septentrionalis</name>
    <dbReference type="NCBI Taxonomy" id="34720"/>
    <lineage>
        <taxon>Eukaryota</taxon>
        <taxon>Metazoa</taxon>
        <taxon>Ecdysozoa</taxon>
        <taxon>Arthropoda</taxon>
        <taxon>Hexapoda</taxon>
        <taxon>Insecta</taxon>
        <taxon>Pterygota</taxon>
        <taxon>Neoptera</taxon>
        <taxon>Endopterygota</taxon>
        <taxon>Hymenoptera</taxon>
        <taxon>Apocrita</taxon>
        <taxon>Aculeata</taxon>
        <taxon>Formicoidea</taxon>
        <taxon>Formicidae</taxon>
        <taxon>Myrmicinae</taxon>
        <taxon>Trachymyrmex</taxon>
    </lineage>
</organism>
<dbReference type="AlphaFoldDB" id="A0A195FUE3"/>
<reference evidence="1 2" key="1">
    <citation type="submission" date="2016-03" db="EMBL/GenBank/DDBJ databases">
        <title>Trachymyrmex septentrionalis WGS genome.</title>
        <authorList>
            <person name="Nygaard S."/>
            <person name="Hu H."/>
            <person name="Boomsma J."/>
            <person name="Zhang G."/>
        </authorList>
    </citation>
    <scope>NUCLEOTIDE SEQUENCE [LARGE SCALE GENOMIC DNA]</scope>
    <source>
        <strain evidence="1">Tsep2-gDNA-1</strain>
        <tissue evidence="1">Whole body</tissue>
    </source>
</reference>
<dbReference type="Proteomes" id="UP000078541">
    <property type="component" value="Unassembled WGS sequence"/>
</dbReference>
<dbReference type="Gene3D" id="3.30.420.10">
    <property type="entry name" value="Ribonuclease H-like superfamily/Ribonuclease H"/>
    <property type="match status" value="1"/>
</dbReference>
<dbReference type="InterPro" id="IPR036397">
    <property type="entry name" value="RNaseH_sf"/>
</dbReference>
<evidence type="ECO:0000313" key="1">
    <source>
        <dbReference type="EMBL" id="KYN43912.1"/>
    </source>
</evidence>
<evidence type="ECO:0000313" key="2">
    <source>
        <dbReference type="Proteomes" id="UP000078541"/>
    </source>
</evidence>
<dbReference type="PANTHER" id="PTHR47326:SF1">
    <property type="entry name" value="HTH PSQ-TYPE DOMAIN-CONTAINING PROTEIN"/>
    <property type="match status" value="1"/>
</dbReference>
<keyword evidence="2" id="KW-1185">Reference proteome</keyword>
<proteinExistence type="predicted"/>
<sequence>MVMENFDKRVRMCMQSRGGHLPDVQSFFFSVGFEKLYSLITDPWVASPRCVRSCDLTSLDFFLWGYLKSQVYVNKPTTTRALKEEIQRCINEIQPHLCKMVMENFDKRVRMCMQSRGGHLPDVLFHK</sequence>
<dbReference type="PANTHER" id="PTHR47326">
    <property type="entry name" value="TRANSPOSABLE ELEMENT TC3 TRANSPOSASE-LIKE PROTEIN"/>
    <property type="match status" value="1"/>
</dbReference>
<name>A0A195FUE3_9HYME</name>
<dbReference type="EMBL" id="KQ981268">
    <property type="protein sequence ID" value="KYN43912.1"/>
    <property type="molecule type" value="Genomic_DNA"/>
</dbReference>
<protein>
    <submittedName>
        <fullName evidence="1">Uncharacterized protein</fullName>
    </submittedName>
</protein>